<dbReference type="InterPro" id="IPR013719">
    <property type="entry name" value="RTT106/SPT16-like_middle_dom"/>
</dbReference>
<evidence type="ECO:0000313" key="5">
    <source>
        <dbReference type="EMBL" id="KAF5353512.1"/>
    </source>
</evidence>
<feature type="compositionally biased region" description="Acidic residues" evidence="3">
    <location>
        <begin position="428"/>
        <end position="443"/>
    </location>
</feature>
<evidence type="ECO:0000259" key="4">
    <source>
        <dbReference type="SMART" id="SM01287"/>
    </source>
</evidence>
<comment type="caution">
    <text evidence="5">The sequence shown here is derived from an EMBL/GenBank/DDBJ whole genome shotgun (WGS) entry which is preliminary data.</text>
</comment>
<dbReference type="EMBL" id="JAACJO010000010">
    <property type="protein sequence ID" value="KAF5353512.1"/>
    <property type="molecule type" value="Genomic_DNA"/>
</dbReference>
<dbReference type="GO" id="GO:0031491">
    <property type="term" value="F:nucleosome binding"/>
    <property type="evidence" value="ECO:0007669"/>
    <property type="project" value="TreeGrafter"/>
</dbReference>
<dbReference type="SMART" id="SM01287">
    <property type="entry name" value="Rtt106"/>
    <property type="match status" value="1"/>
</dbReference>
<sequence length="533" mass="57490">MEPSTNTFHAISPHLPEPVLNGLRSTPVDELALDNLVRLISGAEPSPHSTSDVRAEWSAKQTSIAALLSSFGRSDSKRSREDTEAGTATKRPRLSPPETTSTSESTTDTGRLVYSLQPVSATAPVRKKVEINIRENAIIFLNSATKAPEGPPIPLSILRRAFLLPTRGKTKPHWTVVILSSDYQPITARGKPATATSDEKPQIIFGVDAKLNAALEVTTYDAEGKSTTTTHARNTESLPILRQFLTQLHIPILEPSLSVFKSAVPGLSKNVNPDGVPGIEAYRSAKPGSLWFMHEGILWGESKPCEFWAVEDLIGKTEGLKIIGGIGKTCSVILTRRSRPPSQDKDAGDKNTSEGATADDEPEEDLGEETEFSMVDSKEKEGIDKWVKEHRHIFGTAGGRTPVEDSSKPEKVVPTGPLTIHSLANEIDSSDDEDFAASSDDDSAGSGDSNSEDSGDEDEDETSEAEEGGEGEDDARSGASDEEEEGLDFKHHPLLRAGRLPRMSKAAMDVAVGMVVDDMVGSDEEEEVDELMD</sequence>
<feature type="region of interest" description="Disordered" evidence="3">
    <location>
        <begin position="428"/>
        <end position="501"/>
    </location>
</feature>
<name>A0A8H5D785_9AGAR</name>
<keyword evidence="6" id="KW-1185">Reference proteome</keyword>
<comment type="function">
    <text evidence="2">Component of the FACT complex, a general chromatin factor that acts to reorganize nucleosomes. The FACT complex is involved in multiple processes that require DNA as a template such as mRNA elongation, DNA replication and DNA repair. During transcription elongation the FACT complex acts as a histone chaperone that both destabilizes and restores nucleosomal structure. It facilitates the passage of RNA polymerase II and transcription by promoting the dissociation of one histone H2A-H2B dimer from the nucleosome, then subsequently promotes the reestablishment of the nucleosome following the passage of RNA polymerase II.</text>
</comment>
<dbReference type="InterPro" id="IPR011993">
    <property type="entry name" value="PH-like_dom_sf"/>
</dbReference>
<protein>
    <recommendedName>
        <fullName evidence="4">Histone chaperone RTT106/FACT complex subunit SPT16-like middle domain-containing protein</fullName>
    </recommendedName>
</protein>
<comment type="similarity">
    <text evidence="1">Belongs to the RTT106 family.</text>
</comment>
<feature type="compositionally biased region" description="Acidic residues" evidence="3">
    <location>
        <begin position="357"/>
        <end position="371"/>
    </location>
</feature>
<dbReference type="OrthoDB" id="75754at2759"/>
<dbReference type="GO" id="GO:0042393">
    <property type="term" value="F:histone binding"/>
    <property type="evidence" value="ECO:0007669"/>
    <property type="project" value="TreeGrafter"/>
</dbReference>
<feature type="compositionally biased region" description="Low complexity" evidence="3">
    <location>
        <begin position="96"/>
        <end position="107"/>
    </location>
</feature>
<gene>
    <name evidence="5" type="ORF">D9756_007888</name>
</gene>
<dbReference type="Gene3D" id="2.30.29.30">
    <property type="entry name" value="Pleckstrin-homology domain (PH domain)/Phosphotyrosine-binding domain (PTB)"/>
    <property type="match status" value="1"/>
</dbReference>
<feature type="compositionally biased region" description="Basic and acidic residues" evidence="3">
    <location>
        <begin position="74"/>
        <end position="83"/>
    </location>
</feature>
<feature type="compositionally biased region" description="Acidic residues" evidence="3">
    <location>
        <begin position="450"/>
        <end position="473"/>
    </location>
</feature>
<feature type="domain" description="Histone chaperone RTT106/FACT complex subunit SPT16-like middle" evidence="4">
    <location>
        <begin position="276"/>
        <end position="397"/>
    </location>
</feature>
<evidence type="ECO:0000256" key="3">
    <source>
        <dbReference type="SAM" id="MobiDB-lite"/>
    </source>
</evidence>
<organism evidence="5 6">
    <name type="scientific">Leucocoprinus leucothites</name>
    <dbReference type="NCBI Taxonomy" id="201217"/>
    <lineage>
        <taxon>Eukaryota</taxon>
        <taxon>Fungi</taxon>
        <taxon>Dikarya</taxon>
        <taxon>Basidiomycota</taxon>
        <taxon>Agaricomycotina</taxon>
        <taxon>Agaricomycetes</taxon>
        <taxon>Agaricomycetidae</taxon>
        <taxon>Agaricales</taxon>
        <taxon>Agaricineae</taxon>
        <taxon>Agaricaceae</taxon>
        <taxon>Leucocoprinus</taxon>
    </lineage>
</organism>
<feature type="region of interest" description="Disordered" evidence="3">
    <location>
        <begin position="70"/>
        <end position="111"/>
    </location>
</feature>
<reference evidence="5 6" key="1">
    <citation type="journal article" date="2020" name="ISME J.">
        <title>Uncovering the hidden diversity of litter-decomposition mechanisms in mushroom-forming fungi.</title>
        <authorList>
            <person name="Floudas D."/>
            <person name="Bentzer J."/>
            <person name="Ahren D."/>
            <person name="Johansson T."/>
            <person name="Persson P."/>
            <person name="Tunlid A."/>
        </authorList>
    </citation>
    <scope>NUCLEOTIDE SEQUENCE [LARGE SCALE GENOMIC DNA]</scope>
    <source>
        <strain evidence="5 6">CBS 146.42</strain>
    </source>
</reference>
<evidence type="ECO:0000313" key="6">
    <source>
        <dbReference type="Proteomes" id="UP000559027"/>
    </source>
</evidence>
<feature type="compositionally biased region" description="Basic and acidic residues" evidence="3">
    <location>
        <begin position="342"/>
        <end position="352"/>
    </location>
</feature>
<dbReference type="PANTHER" id="PTHR45849">
    <property type="entry name" value="FACT COMPLEX SUBUNIT SSRP1"/>
    <property type="match status" value="1"/>
</dbReference>
<feature type="region of interest" description="Disordered" evidence="3">
    <location>
        <begin position="396"/>
        <end position="416"/>
    </location>
</feature>
<evidence type="ECO:0000256" key="2">
    <source>
        <dbReference type="ARBA" id="ARBA00025370"/>
    </source>
</evidence>
<feature type="region of interest" description="Disordered" evidence="3">
    <location>
        <begin position="336"/>
        <end position="379"/>
    </location>
</feature>
<dbReference type="Proteomes" id="UP000559027">
    <property type="component" value="Unassembled WGS sequence"/>
</dbReference>
<accession>A0A8H5D785</accession>
<dbReference type="PANTHER" id="PTHR45849:SF3">
    <property type="entry name" value="HISTONE CHAPERONE RTT106"/>
    <property type="match status" value="1"/>
</dbReference>
<feature type="compositionally biased region" description="Basic and acidic residues" evidence="3">
    <location>
        <begin position="402"/>
        <end position="411"/>
    </location>
</feature>
<proteinExistence type="inferred from homology"/>
<dbReference type="Pfam" id="PF08512">
    <property type="entry name" value="Rttp106-like_middle"/>
    <property type="match status" value="1"/>
</dbReference>
<dbReference type="AlphaFoldDB" id="A0A8H5D785"/>
<dbReference type="InterPro" id="IPR050454">
    <property type="entry name" value="RTT106/SSRP1_HistChap/FACT"/>
</dbReference>
<evidence type="ECO:0000256" key="1">
    <source>
        <dbReference type="ARBA" id="ARBA00006159"/>
    </source>
</evidence>
<dbReference type="SUPFAM" id="SSF50729">
    <property type="entry name" value="PH domain-like"/>
    <property type="match status" value="1"/>
</dbReference>